<reference evidence="2 3" key="1">
    <citation type="submission" date="2019-08" db="EMBL/GenBank/DDBJ databases">
        <title>Deep-cultivation of Planctomycetes and their phenomic and genomic characterization uncovers novel biology.</title>
        <authorList>
            <person name="Wiegand S."/>
            <person name="Jogler M."/>
            <person name="Boedeker C."/>
            <person name="Pinto D."/>
            <person name="Vollmers J."/>
            <person name="Rivas-Marin E."/>
            <person name="Kohn T."/>
            <person name="Peeters S.H."/>
            <person name="Heuer A."/>
            <person name="Rast P."/>
            <person name="Oberbeckmann S."/>
            <person name="Bunk B."/>
            <person name="Jeske O."/>
            <person name="Meyerdierks A."/>
            <person name="Storesund J.E."/>
            <person name="Kallscheuer N."/>
            <person name="Luecker S."/>
            <person name="Lage O.M."/>
            <person name="Pohl T."/>
            <person name="Merkel B.J."/>
            <person name="Hornburger P."/>
            <person name="Mueller R.-W."/>
            <person name="Bruemmer F."/>
            <person name="Labrenz M."/>
            <person name="Spormann A.M."/>
            <person name="Op den Camp H."/>
            <person name="Overmann J."/>
            <person name="Amann R."/>
            <person name="Jetten M.S.M."/>
            <person name="Mascher T."/>
            <person name="Medema M.H."/>
            <person name="Devos D.P."/>
            <person name="Kaster A.-K."/>
            <person name="Ovreas L."/>
            <person name="Rohde M."/>
            <person name="Galperin M.Y."/>
            <person name="Jogler C."/>
        </authorList>
    </citation>
    <scope>NUCLEOTIDE SEQUENCE [LARGE SCALE GENOMIC DNA]</scope>
    <source>
        <strain evidence="2 3">DSM 8797</strain>
    </source>
</reference>
<protein>
    <submittedName>
        <fullName evidence="2">Membrane dipeptidase (Peptidase family M19)</fullName>
    </submittedName>
</protein>
<name>A0ABX5YQU8_9PLAN</name>
<feature type="chain" id="PRO_5045304313" evidence="1">
    <location>
        <begin position="26"/>
        <end position="420"/>
    </location>
</feature>
<dbReference type="InterPro" id="IPR032466">
    <property type="entry name" value="Metal_Hydrolase"/>
</dbReference>
<keyword evidence="1" id="KW-0732">Signal</keyword>
<dbReference type="GeneID" id="98648496"/>
<dbReference type="EMBL" id="CP042910">
    <property type="protein sequence ID" value="QEG18121.1"/>
    <property type="molecule type" value="Genomic_DNA"/>
</dbReference>
<evidence type="ECO:0000313" key="3">
    <source>
        <dbReference type="Proteomes" id="UP000322887"/>
    </source>
</evidence>
<keyword evidence="3" id="KW-1185">Reference proteome</keyword>
<dbReference type="PANTHER" id="PTHR10443:SF12">
    <property type="entry name" value="DIPEPTIDASE"/>
    <property type="match status" value="1"/>
</dbReference>
<organism evidence="2 3">
    <name type="scientific">Gimesia maris</name>
    <dbReference type="NCBI Taxonomy" id="122"/>
    <lineage>
        <taxon>Bacteria</taxon>
        <taxon>Pseudomonadati</taxon>
        <taxon>Planctomycetota</taxon>
        <taxon>Planctomycetia</taxon>
        <taxon>Planctomycetales</taxon>
        <taxon>Planctomycetaceae</taxon>
        <taxon>Gimesia</taxon>
    </lineage>
</organism>
<dbReference type="PROSITE" id="PS00869">
    <property type="entry name" value="RENAL_DIPEPTIDASE_1"/>
    <property type="match status" value="1"/>
</dbReference>
<gene>
    <name evidence="2" type="ORF">GmarT_40060</name>
</gene>
<evidence type="ECO:0000256" key="1">
    <source>
        <dbReference type="SAM" id="SignalP"/>
    </source>
</evidence>
<dbReference type="CDD" id="cd01301">
    <property type="entry name" value="rDP_like"/>
    <property type="match status" value="1"/>
</dbReference>
<dbReference type="Proteomes" id="UP000322887">
    <property type="component" value="Chromosome"/>
</dbReference>
<dbReference type="PANTHER" id="PTHR10443">
    <property type="entry name" value="MICROSOMAL DIPEPTIDASE"/>
    <property type="match status" value="1"/>
</dbReference>
<accession>A0ABX5YQU8</accession>
<dbReference type="InterPro" id="IPR008257">
    <property type="entry name" value="Pept_M19"/>
</dbReference>
<dbReference type="Pfam" id="PF01244">
    <property type="entry name" value="Peptidase_M19"/>
    <property type="match status" value="1"/>
</dbReference>
<dbReference type="RefSeq" id="WP_149303124.1">
    <property type="nucleotide sequence ID" value="NZ_CP042910.1"/>
</dbReference>
<dbReference type="SUPFAM" id="SSF51556">
    <property type="entry name" value="Metallo-dependent hydrolases"/>
    <property type="match status" value="1"/>
</dbReference>
<dbReference type="InterPro" id="IPR000180">
    <property type="entry name" value="Dipep_AS"/>
</dbReference>
<evidence type="ECO:0000313" key="2">
    <source>
        <dbReference type="EMBL" id="QEG18121.1"/>
    </source>
</evidence>
<dbReference type="Gene3D" id="3.20.20.140">
    <property type="entry name" value="Metal-dependent hydrolases"/>
    <property type="match status" value="1"/>
</dbReference>
<proteinExistence type="predicted"/>
<dbReference type="PROSITE" id="PS51365">
    <property type="entry name" value="RENAL_DIPEPTIDASE_2"/>
    <property type="match status" value="1"/>
</dbReference>
<feature type="signal peptide" evidence="1">
    <location>
        <begin position="1"/>
        <end position="25"/>
    </location>
</feature>
<sequence length="420" mass="47070">MSFNNRPLQKTLPGLLLALSFFCSAQTGQADEPPDRKPVILSDRARQLHQKCLVIDGHNDLPWAMREKAASSFKQADIAEPQPQFHTDIPRLKQGNVGAQFWSAYVPSETQKERRSAHYTLEQIDLIHRMIKRYPDTFEMAATADDIDRIHKSGKIASMIGVEGGHSIENSLSLLRIFYGLGVRYMTLTHSDSLDWADSATDTAISDGLSPFGEEVVLTMNQLGMLVDISHVSPATMEDVLRVSKAPIIASHSSARAIADHARNVPDEILVKVKQNGGVIMVNYFSGFVVPESAKQMTEMFHIRRELKQKYPNETDYNREYNRWKSSHKMKPGTIHDVVDHIDHIVKVAGVDHVGIGSDFDGVSTLPAQLEDVSTYPLITQALLDRGYTDQQIKQIMGLNLMRVLRQAEQVAKQLQQTTD</sequence>